<proteinExistence type="predicted"/>
<evidence type="ECO:0000259" key="1">
    <source>
        <dbReference type="Pfam" id="PF25109"/>
    </source>
</evidence>
<accession>A0A4R9B5L0</accession>
<evidence type="ECO:0000313" key="2">
    <source>
        <dbReference type="EMBL" id="TFD75039.1"/>
    </source>
</evidence>
<name>A0A4R9B5L0_9MICO</name>
<reference evidence="2 3" key="1">
    <citation type="submission" date="2019-03" db="EMBL/GenBank/DDBJ databases">
        <title>Genomics of glacier-inhabiting Cryobacterium strains.</title>
        <authorList>
            <person name="Liu Q."/>
            <person name="Xin Y.-H."/>
        </authorList>
    </citation>
    <scope>NUCLEOTIDE SEQUENCE [LARGE SCALE GENOMIC DNA]</scope>
    <source>
        <strain evidence="2 3">Hh4</strain>
    </source>
</reference>
<dbReference type="Gene3D" id="3.40.50.1000">
    <property type="entry name" value="HAD superfamily/HAD-like"/>
    <property type="match status" value="1"/>
</dbReference>
<dbReference type="InterPro" id="IPR023214">
    <property type="entry name" value="HAD_sf"/>
</dbReference>
<gene>
    <name evidence="2" type="ORF">E3T48_12120</name>
</gene>
<protein>
    <recommendedName>
        <fullName evidence="1">Polynucleotide kinase PNKP phosphatase domain-containing protein</fullName>
    </recommendedName>
</protein>
<sequence>MEPLRIRRFSKTDALICDVDGTLVDVRDVRSHVERPAGEVDFKPNYERFHADSINSPAHPEVIQLLKHAHACGLTILIVTGREQKWSFLTTTWLAEHGVPYDELIMRSRNDPRPDAVVKTEMVRSIALRYNTRLAIDDRPAIVEVWQGAGIPTALVTASGSLGALEWPAGHEAEDDVQALVRDALHR</sequence>
<organism evidence="2 3">
    <name type="scientific">Cryobacterium fucosi</name>
    <dbReference type="NCBI Taxonomy" id="1259157"/>
    <lineage>
        <taxon>Bacteria</taxon>
        <taxon>Bacillati</taxon>
        <taxon>Actinomycetota</taxon>
        <taxon>Actinomycetes</taxon>
        <taxon>Micrococcales</taxon>
        <taxon>Microbacteriaceae</taxon>
        <taxon>Cryobacterium</taxon>
    </lineage>
</organism>
<dbReference type="InterPro" id="IPR036412">
    <property type="entry name" value="HAD-like_sf"/>
</dbReference>
<dbReference type="EMBL" id="SOHH01000085">
    <property type="protein sequence ID" value="TFD75039.1"/>
    <property type="molecule type" value="Genomic_DNA"/>
</dbReference>
<evidence type="ECO:0000313" key="3">
    <source>
        <dbReference type="Proteomes" id="UP000298313"/>
    </source>
</evidence>
<dbReference type="Proteomes" id="UP000298313">
    <property type="component" value="Unassembled WGS sequence"/>
</dbReference>
<keyword evidence="3" id="KW-1185">Reference proteome</keyword>
<comment type="caution">
    <text evidence="2">The sequence shown here is derived from an EMBL/GenBank/DDBJ whole genome shotgun (WGS) entry which is preliminary data.</text>
</comment>
<dbReference type="Pfam" id="PF25109">
    <property type="entry name" value="HAD_PNKP"/>
    <property type="match status" value="1"/>
</dbReference>
<dbReference type="OrthoDB" id="7592866at2"/>
<dbReference type="SUPFAM" id="SSF56784">
    <property type="entry name" value="HAD-like"/>
    <property type="match status" value="1"/>
</dbReference>
<dbReference type="AlphaFoldDB" id="A0A4R9B5L0"/>
<dbReference type="RefSeq" id="WP_134524308.1">
    <property type="nucleotide sequence ID" value="NZ_SOHH01000085.1"/>
</dbReference>
<dbReference type="InterPro" id="IPR056782">
    <property type="entry name" value="HAD_PNKP"/>
</dbReference>
<feature type="domain" description="Polynucleotide kinase PNKP phosphatase" evidence="1">
    <location>
        <begin position="13"/>
        <end position="156"/>
    </location>
</feature>